<dbReference type="EMBL" id="JBHMDI010000018">
    <property type="protein sequence ID" value="MFB9347809.1"/>
    <property type="molecule type" value="Genomic_DNA"/>
</dbReference>
<dbReference type="RefSeq" id="WP_267883143.1">
    <property type="nucleotide sequence ID" value="NZ_JBHMDI010000018.1"/>
</dbReference>
<dbReference type="Proteomes" id="UP001589753">
    <property type="component" value="Unassembled WGS sequence"/>
</dbReference>
<protein>
    <submittedName>
        <fullName evidence="1">Uncharacterized protein</fullName>
    </submittedName>
</protein>
<evidence type="ECO:0000313" key="2">
    <source>
        <dbReference type="Proteomes" id="UP001589753"/>
    </source>
</evidence>
<keyword evidence="2" id="KW-1185">Reference proteome</keyword>
<sequence>MFYEDLSAYDYLDDDTLTDPESGFYGLWYRPAYTPPEHRPAGGR</sequence>
<comment type="caution">
    <text evidence="1">The sequence shown here is derived from an EMBL/GenBank/DDBJ whole genome shotgun (WGS) entry which is preliminary data.</text>
</comment>
<organism evidence="1 2">
    <name type="scientific">Streptomyces heliomycini</name>
    <dbReference type="NCBI Taxonomy" id="284032"/>
    <lineage>
        <taxon>Bacteria</taxon>
        <taxon>Bacillati</taxon>
        <taxon>Actinomycetota</taxon>
        <taxon>Actinomycetes</taxon>
        <taxon>Kitasatosporales</taxon>
        <taxon>Streptomycetaceae</taxon>
        <taxon>Streptomyces</taxon>
    </lineage>
</organism>
<gene>
    <name evidence="1" type="ORF">ACFFUA_10115</name>
</gene>
<proteinExistence type="predicted"/>
<name>A0ABV5L7E5_9ACTN</name>
<reference evidence="1 2" key="1">
    <citation type="submission" date="2024-09" db="EMBL/GenBank/DDBJ databases">
        <authorList>
            <person name="Sun Q."/>
            <person name="Mori K."/>
        </authorList>
    </citation>
    <scope>NUCLEOTIDE SEQUENCE [LARGE SCALE GENOMIC DNA]</scope>
    <source>
        <strain evidence="1 2">JCM 9767</strain>
    </source>
</reference>
<evidence type="ECO:0000313" key="1">
    <source>
        <dbReference type="EMBL" id="MFB9347809.1"/>
    </source>
</evidence>
<accession>A0ABV5L7E5</accession>